<keyword evidence="2" id="KW-1185">Reference proteome</keyword>
<protein>
    <submittedName>
        <fullName evidence="1">45652_t:CDS:1</fullName>
    </submittedName>
</protein>
<dbReference type="PANTHER" id="PTHR46954">
    <property type="entry name" value="C2H2-TYPE DOMAIN-CONTAINING PROTEIN"/>
    <property type="match status" value="1"/>
</dbReference>
<comment type="caution">
    <text evidence="1">The sequence shown here is derived from an EMBL/GenBank/DDBJ whole genome shotgun (WGS) entry which is preliminary data.</text>
</comment>
<name>A0ABN7W8F4_GIGMA</name>
<organism evidence="1 2">
    <name type="scientific">Gigaspora margarita</name>
    <dbReference type="NCBI Taxonomy" id="4874"/>
    <lineage>
        <taxon>Eukaryota</taxon>
        <taxon>Fungi</taxon>
        <taxon>Fungi incertae sedis</taxon>
        <taxon>Mucoromycota</taxon>
        <taxon>Glomeromycotina</taxon>
        <taxon>Glomeromycetes</taxon>
        <taxon>Diversisporales</taxon>
        <taxon>Gigasporaceae</taxon>
        <taxon>Gigaspora</taxon>
    </lineage>
</organism>
<evidence type="ECO:0000313" key="2">
    <source>
        <dbReference type="Proteomes" id="UP000789901"/>
    </source>
</evidence>
<dbReference type="EMBL" id="CAJVQB010034848">
    <property type="protein sequence ID" value="CAG8821751.1"/>
    <property type="molecule type" value="Genomic_DNA"/>
</dbReference>
<sequence>MAVSIKFSLITDAKSDRKKVVQNEILVSSKALSKLETGINIQLIKPVGRPRLEEAQPGLLKTILCLVSSDGQVDERRHSEIIQSVKTLNQLHAALEQINYKISRSATYLRLLPKWFNTEKKSVRNIKEMVLLLGPQSILTISQDDKARIPLGLSAANKQAPILIRVEYRVELPDHDWVVAKKHKLIPSVYTILEMQSGLTFIRIRSGKHDTSTAYTHSKDFDDLMSDEKLYNFTTMEDAVCFAPHQSASNSVERRMVPLSHDLARIILPHDTFGLHLDEQLKTADDELEKYNFKAAGRFWLLCGKILLSIQKSYGICAASINASNDTTHFSNFLLSTLMAEKLIPPEMNLQYFPFDWYSPTINKSINEYLCSFCFQDTDYLVHPIVVVHNYQYGEFLVSNDKGEAIWIEEDTIPEDAPESLFKEARHIRTNQDCQVYLIDWETWKPE</sequence>
<evidence type="ECO:0000313" key="1">
    <source>
        <dbReference type="EMBL" id="CAG8821751.1"/>
    </source>
</evidence>
<proteinExistence type="predicted"/>
<accession>A0ABN7W8F4</accession>
<gene>
    <name evidence="1" type="ORF">GMARGA_LOCUS27908</name>
</gene>
<dbReference type="PANTHER" id="PTHR46954:SF1">
    <property type="entry name" value="C2H2-TYPE DOMAIN-CONTAINING PROTEIN"/>
    <property type="match status" value="1"/>
</dbReference>
<dbReference type="Proteomes" id="UP000789901">
    <property type="component" value="Unassembled WGS sequence"/>
</dbReference>
<reference evidence="1 2" key="1">
    <citation type="submission" date="2021-06" db="EMBL/GenBank/DDBJ databases">
        <authorList>
            <person name="Kallberg Y."/>
            <person name="Tangrot J."/>
            <person name="Rosling A."/>
        </authorList>
    </citation>
    <scope>NUCLEOTIDE SEQUENCE [LARGE SCALE GENOMIC DNA]</scope>
    <source>
        <strain evidence="1 2">120-4 pot B 10/14</strain>
    </source>
</reference>